<feature type="non-terminal residue" evidence="1">
    <location>
        <position position="96"/>
    </location>
</feature>
<name>A0A8S4QKC8_9NEOP</name>
<protein>
    <submittedName>
        <fullName evidence="1">Jg22856 protein</fullName>
    </submittedName>
</protein>
<sequence length="96" mass="10883">GRKNPRKRLIAFHNLGCTSDSAVGGRVVYAVLADGASIIKCNTCNIVINEVMCFIRDKLDVMKYYGYFAKEEIFRAKTLLQQAVPSTKRMILHHYT</sequence>
<accession>A0A8S4QKC8</accession>
<feature type="non-terminal residue" evidence="1">
    <location>
        <position position="1"/>
    </location>
</feature>
<evidence type="ECO:0000313" key="1">
    <source>
        <dbReference type="EMBL" id="CAH2208958.1"/>
    </source>
</evidence>
<keyword evidence="2" id="KW-1185">Reference proteome</keyword>
<dbReference type="AlphaFoldDB" id="A0A8S4QKC8"/>
<comment type="caution">
    <text evidence="1">The sequence shown here is derived from an EMBL/GenBank/DDBJ whole genome shotgun (WGS) entry which is preliminary data.</text>
</comment>
<dbReference type="EMBL" id="CAKXAJ010004935">
    <property type="protein sequence ID" value="CAH2208958.1"/>
    <property type="molecule type" value="Genomic_DNA"/>
</dbReference>
<proteinExistence type="predicted"/>
<organism evidence="1 2">
    <name type="scientific">Pararge aegeria aegeria</name>
    <dbReference type="NCBI Taxonomy" id="348720"/>
    <lineage>
        <taxon>Eukaryota</taxon>
        <taxon>Metazoa</taxon>
        <taxon>Ecdysozoa</taxon>
        <taxon>Arthropoda</taxon>
        <taxon>Hexapoda</taxon>
        <taxon>Insecta</taxon>
        <taxon>Pterygota</taxon>
        <taxon>Neoptera</taxon>
        <taxon>Endopterygota</taxon>
        <taxon>Lepidoptera</taxon>
        <taxon>Glossata</taxon>
        <taxon>Ditrysia</taxon>
        <taxon>Papilionoidea</taxon>
        <taxon>Nymphalidae</taxon>
        <taxon>Satyrinae</taxon>
        <taxon>Satyrini</taxon>
        <taxon>Parargina</taxon>
        <taxon>Pararge</taxon>
    </lineage>
</organism>
<reference evidence="1" key="1">
    <citation type="submission" date="2022-03" db="EMBL/GenBank/DDBJ databases">
        <authorList>
            <person name="Lindestad O."/>
        </authorList>
    </citation>
    <scope>NUCLEOTIDE SEQUENCE</scope>
</reference>
<dbReference type="OrthoDB" id="7362285at2759"/>
<evidence type="ECO:0000313" key="2">
    <source>
        <dbReference type="Proteomes" id="UP000838756"/>
    </source>
</evidence>
<dbReference type="Proteomes" id="UP000838756">
    <property type="component" value="Unassembled WGS sequence"/>
</dbReference>
<gene>
    <name evidence="1" type="primary">jg22856</name>
    <name evidence="1" type="ORF">PAEG_LOCUS1411</name>
</gene>